<comment type="caution">
    <text evidence="3">The sequence shown here is derived from an EMBL/GenBank/DDBJ whole genome shotgun (WGS) entry which is preliminary data.</text>
</comment>
<name>A0AB38PDG6_STAHA</name>
<feature type="domain" description="Tal N-terminal tail tube TT1" evidence="2">
    <location>
        <begin position="1"/>
        <end position="89"/>
    </location>
</feature>
<dbReference type="InterPro" id="IPR010572">
    <property type="entry name" value="Tail_dom"/>
</dbReference>
<dbReference type="RefSeq" id="WP_142837047.1">
    <property type="nucleotide sequence ID" value="NZ_VJMP01000003.1"/>
</dbReference>
<dbReference type="Pfam" id="PF06605">
    <property type="entry name" value="Prophage_tail"/>
    <property type="match status" value="1"/>
</dbReference>
<dbReference type="AlphaFoldDB" id="A0AB38PDG6"/>
<organism evidence="3 4">
    <name type="scientific">Staphylococcus haemolyticus</name>
    <dbReference type="NCBI Taxonomy" id="1283"/>
    <lineage>
        <taxon>Bacteria</taxon>
        <taxon>Bacillati</taxon>
        <taxon>Bacillota</taxon>
        <taxon>Bacilli</taxon>
        <taxon>Bacillales</taxon>
        <taxon>Staphylococcaceae</taxon>
        <taxon>Staphylococcus</taxon>
    </lineage>
</organism>
<evidence type="ECO:0000259" key="1">
    <source>
        <dbReference type="Pfam" id="PF06605"/>
    </source>
</evidence>
<dbReference type="InterPro" id="IPR056060">
    <property type="entry name" value="Tal_TT1_dom"/>
</dbReference>
<feature type="domain" description="Tail spike" evidence="1">
    <location>
        <begin position="98"/>
        <end position="317"/>
    </location>
</feature>
<accession>A0AB38PDG6</accession>
<sequence length="444" mass="50474">MPILISPKRGRGKFVNTTTNWTDKNSSEAVLQFELLEDAYNYEVVRAIDKRWSVSRVEGLDDEKEYLAFLIDRQAHGTKQRVTVSCRYKPIDTIKRRRIYAPINGSFTAKKFLDIAFGPTDLEYKVTEDKLPSSEFENAGEGETVEELIKKAMSHWDLEFYIDFDKKTKKYTFVFTPYNQKEVDYIIDDEINANNIKVEEDTGDMATYCVGYGDYTDEQGITGAGLIMKFEHPDMKDIGKYEAEPIKDGRIKDEELMKAKLQKVIDDSIKRSISLDFIVLKKYYPNANPRVGDLVKIRHSVLGLNEIVRIVEVKTKRDINNEIVKQEVVLGEYRRYDRYMNRINVAANTIGGLGGGAFVRDYRSTSAKTSSVLATTIELRNEGNASTDKAGLMSPEDKKKLDSIDASSKLTAKKVDGTVIDLSDKELYIDENGNLKIKEVSDNA</sequence>
<protein>
    <recommendedName>
        <fullName evidence="5">Prophage tail endopeptidase domain-containing protein</fullName>
    </recommendedName>
</protein>
<evidence type="ECO:0000313" key="4">
    <source>
        <dbReference type="Proteomes" id="UP000316594"/>
    </source>
</evidence>
<dbReference type="Gene3D" id="3.55.50.40">
    <property type="match status" value="1"/>
</dbReference>
<reference evidence="3 4" key="1">
    <citation type="submission" date="2019-07" db="EMBL/GenBank/DDBJ databases">
        <title>Genome Sequencing and Assembly of Staphylococcus haemolyticus SDA2.</title>
        <authorList>
            <person name="Emmons C.B."/>
            <person name="Park C."/>
            <person name="Sevigny J.L."/>
            <person name="Andam C."/>
        </authorList>
    </citation>
    <scope>NUCLEOTIDE SEQUENCE [LARGE SCALE GENOMIC DNA]</scope>
    <source>
        <strain evidence="3 4">SDA2</strain>
    </source>
</reference>
<gene>
    <name evidence="3" type="ORF">FNL11_04920</name>
</gene>
<dbReference type="EMBL" id="VJMP01000003">
    <property type="protein sequence ID" value="TRL78064.1"/>
    <property type="molecule type" value="Genomic_DNA"/>
</dbReference>
<dbReference type="Proteomes" id="UP000316594">
    <property type="component" value="Unassembled WGS sequence"/>
</dbReference>
<proteinExistence type="predicted"/>
<evidence type="ECO:0008006" key="5">
    <source>
        <dbReference type="Google" id="ProtNLM"/>
    </source>
</evidence>
<evidence type="ECO:0000259" key="2">
    <source>
        <dbReference type="Pfam" id="PF24650"/>
    </source>
</evidence>
<dbReference type="Pfam" id="PF24650">
    <property type="entry name" value="TT1_Tal"/>
    <property type="match status" value="1"/>
</dbReference>
<evidence type="ECO:0000313" key="3">
    <source>
        <dbReference type="EMBL" id="TRL78064.1"/>
    </source>
</evidence>